<dbReference type="Pfam" id="PF05857">
    <property type="entry name" value="TraX"/>
    <property type="match status" value="1"/>
</dbReference>
<evidence type="ECO:0000313" key="3">
    <source>
        <dbReference type="Proteomes" id="UP000015100"/>
    </source>
</evidence>
<dbReference type="HOGENOM" id="CLU_078257_0_0_1"/>
<keyword evidence="3" id="KW-1185">Reference proteome</keyword>
<evidence type="ECO:0008006" key="4">
    <source>
        <dbReference type="Google" id="ProtNLM"/>
    </source>
</evidence>
<keyword evidence="1" id="KW-0812">Transmembrane</keyword>
<dbReference type="Proteomes" id="UP000015100">
    <property type="component" value="Unassembled WGS sequence"/>
</dbReference>
<comment type="caution">
    <text evidence="2">The sequence shown here is derived from an EMBL/GenBank/DDBJ whole genome shotgun (WGS) entry which is preliminary data.</text>
</comment>
<reference evidence="2 3" key="1">
    <citation type="journal article" date="2013" name="PLoS Genet.">
        <title>Genomic mechanisms accounting for the adaptation to parasitism in nematode-trapping fungi.</title>
        <authorList>
            <person name="Meerupati T."/>
            <person name="Andersson K.M."/>
            <person name="Friman E."/>
            <person name="Kumar D."/>
            <person name="Tunlid A."/>
            <person name="Ahren D."/>
        </authorList>
    </citation>
    <scope>NUCLEOTIDE SEQUENCE [LARGE SCALE GENOMIC DNA]</scope>
    <source>
        <strain evidence="2 3">CBS 200.50</strain>
    </source>
</reference>
<dbReference type="OrthoDB" id="5395602at2759"/>
<feature type="transmembrane region" description="Helical" evidence="1">
    <location>
        <begin position="104"/>
        <end position="137"/>
    </location>
</feature>
<evidence type="ECO:0000256" key="1">
    <source>
        <dbReference type="SAM" id="Phobius"/>
    </source>
</evidence>
<feature type="transmembrane region" description="Helical" evidence="1">
    <location>
        <begin position="157"/>
        <end position="175"/>
    </location>
</feature>
<feature type="transmembrane region" description="Helical" evidence="1">
    <location>
        <begin position="55"/>
        <end position="73"/>
    </location>
</feature>
<proteinExistence type="predicted"/>
<dbReference type="OMA" id="RWAFYGY"/>
<dbReference type="InterPro" id="IPR008875">
    <property type="entry name" value="TraX"/>
</dbReference>
<feature type="transmembrane region" description="Helical" evidence="1">
    <location>
        <begin position="17"/>
        <end position="35"/>
    </location>
</feature>
<accession>S8BKB7</accession>
<feature type="transmembrane region" description="Helical" evidence="1">
    <location>
        <begin position="187"/>
        <end position="207"/>
    </location>
</feature>
<keyword evidence="1" id="KW-1133">Transmembrane helix</keyword>
<gene>
    <name evidence="2" type="ORF">H072_6394</name>
</gene>
<dbReference type="AlphaFoldDB" id="S8BKB7"/>
<sequence length="215" mass="24017">MTGDHINKYLFNEELPILFEAGRIAMPLFTLVLAYNLARPNANASGAYSRMTTRLALFGLISSVPFVGLEILFWGWYPLNIFFTLLVVTLVVRLVEQARSRGSILVGLGALAAFVVGGGLVEFWWPAVTIGLGAWLYFKSGNLLGLGASMASCASLWYINGNFWALAAYPLLILLSRINVQAPRLRWFFYGYYPAHLLAIYLIRIPMARAGYEFY</sequence>
<feature type="transmembrane region" description="Helical" evidence="1">
    <location>
        <begin position="79"/>
        <end position="95"/>
    </location>
</feature>
<keyword evidence="1" id="KW-0472">Membrane</keyword>
<reference evidence="3" key="2">
    <citation type="submission" date="2013-04" db="EMBL/GenBank/DDBJ databases">
        <title>Genomic mechanisms accounting for the adaptation to parasitism in nematode-trapping fungi.</title>
        <authorList>
            <person name="Ahren D.G."/>
        </authorList>
    </citation>
    <scope>NUCLEOTIDE SEQUENCE [LARGE SCALE GENOMIC DNA]</scope>
    <source>
        <strain evidence="3">CBS 200.50</strain>
    </source>
</reference>
<dbReference type="EMBL" id="AQGS01000443">
    <property type="protein sequence ID" value="EPS39793.1"/>
    <property type="molecule type" value="Genomic_DNA"/>
</dbReference>
<protein>
    <recommendedName>
        <fullName evidence="4">Conjugal transfer protein TraX</fullName>
    </recommendedName>
</protein>
<organism evidence="2 3">
    <name type="scientific">Dactylellina haptotyla (strain CBS 200.50)</name>
    <name type="common">Nematode-trapping fungus</name>
    <name type="synonym">Monacrosporium haptotylum</name>
    <dbReference type="NCBI Taxonomy" id="1284197"/>
    <lineage>
        <taxon>Eukaryota</taxon>
        <taxon>Fungi</taxon>
        <taxon>Dikarya</taxon>
        <taxon>Ascomycota</taxon>
        <taxon>Pezizomycotina</taxon>
        <taxon>Orbiliomycetes</taxon>
        <taxon>Orbiliales</taxon>
        <taxon>Orbiliaceae</taxon>
        <taxon>Dactylellina</taxon>
    </lineage>
</organism>
<evidence type="ECO:0000313" key="2">
    <source>
        <dbReference type="EMBL" id="EPS39793.1"/>
    </source>
</evidence>
<name>S8BKB7_DACHA</name>